<dbReference type="AlphaFoldDB" id="A0A2P2P2S0"/>
<proteinExistence type="predicted"/>
<protein>
    <submittedName>
        <fullName evidence="1">Uncharacterized protein</fullName>
    </submittedName>
</protein>
<name>A0A2P2P2S0_RHIMU</name>
<accession>A0A2P2P2S0</accession>
<dbReference type="EMBL" id="GGEC01068612">
    <property type="protein sequence ID" value="MBX49096.1"/>
    <property type="molecule type" value="Transcribed_RNA"/>
</dbReference>
<organism evidence="1">
    <name type="scientific">Rhizophora mucronata</name>
    <name type="common">Asiatic mangrove</name>
    <dbReference type="NCBI Taxonomy" id="61149"/>
    <lineage>
        <taxon>Eukaryota</taxon>
        <taxon>Viridiplantae</taxon>
        <taxon>Streptophyta</taxon>
        <taxon>Embryophyta</taxon>
        <taxon>Tracheophyta</taxon>
        <taxon>Spermatophyta</taxon>
        <taxon>Magnoliopsida</taxon>
        <taxon>eudicotyledons</taxon>
        <taxon>Gunneridae</taxon>
        <taxon>Pentapetalae</taxon>
        <taxon>rosids</taxon>
        <taxon>fabids</taxon>
        <taxon>Malpighiales</taxon>
        <taxon>Rhizophoraceae</taxon>
        <taxon>Rhizophora</taxon>
    </lineage>
</organism>
<evidence type="ECO:0000313" key="1">
    <source>
        <dbReference type="EMBL" id="MBX49096.1"/>
    </source>
</evidence>
<sequence length="41" mass="4661">MELTFLSPNSLCASIFVRLSPSITQKYAQHFDSEDGVNREE</sequence>
<reference evidence="1" key="1">
    <citation type="submission" date="2018-02" db="EMBL/GenBank/DDBJ databases">
        <title>Rhizophora mucronata_Transcriptome.</title>
        <authorList>
            <person name="Meera S.P."/>
            <person name="Sreeshan A."/>
            <person name="Augustine A."/>
        </authorList>
    </citation>
    <scope>NUCLEOTIDE SEQUENCE</scope>
    <source>
        <tissue evidence="1">Leaf</tissue>
    </source>
</reference>